<dbReference type="PANTHER" id="PTHR33914:SF2">
    <property type="entry name" value="OS02G0582100 PROTEIN"/>
    <property type="match status" value="1"/>
</dbReference>
<dbReference type="EMBL" id="CAMAPE010000010">
    <property type="protein sequence ID" value="CAH9078593.1"/>
    <property type="molecule type" value="Genomic_DNA"/>
</dbReference>
<accession>A0A9P0YXK8</accession>
<keyword evidence="2" id="KW-1185">Reference proteome</keyword>
<protein>
    <submittedName>
        <fullName evidence="1">Uncharacterized protein</fullName>
    </submittedName>
</protein>
<name>A0A9P0YXK8_CUSEU</name>
<proteinExistence type="predicted"/>
<comment type="caution">
    <text evidence="1">The sequence shown here is derived from an EMBL/GenBank/DDBJ whole genome shotgun (WGS) entry which is preliminary data.</text>
</comment>
<organism evidence="1 2">
    <name type="scientific">Cuscuta europaea</name>
    <name type="common">European dodder</name>
    <dbReference type="NCBI Taxonomy" id="41803"/>
    <lineage>
        <taxon>Eukaryota</taxon>
        <taxon>Viridiplantae</taxon>
        <taxon>Streptophyta</taxon>
        <taxon>Embryophyta</taxon>
        <taxon>Tracheophyta</taxon>
        <taxon>Spermatophyta</taxon>
        <taxon>Magnoliopsida</taxon>
        <taxon>eudicotyledons</taxon>
        <taxon>Gunneridae</taxon>
        <taxon>Pentapetalae</taxon>
        <taxon>asterids</taxon>
        <taxon>lamiids</taxon>
        <taxon>Solanales</taxon>
        <taxon>Convolvulaceae</taxon>
        <taxon>Cuscuteae</taxon>
        <taxon>Cuscuta</taxon>
        <taxon>Cuscuta subgen. Cuscuta</taxon>
    </lineage>
</organism>
<dbReference type="GO" id="GO:0009786">
    <property type="term" value="P:regulation of asymmetric cell division"/>
    <property type="evidence" value="ECO:0007669"/>
    <property type="project" value="InterPro"/>
</dbReference>
<dbReference type="Proteomes" id="UP001152484">
    <property type="component" value="Unassembled WGS sequence"/>
</dbReference>
<dbReference type="OrthoDB" id="1300198at2759"/>
<dbReference type="AlphaFoldDB" id="A0A9P0YXK8"/>
<evidence type="ECO:0000313" key="1">
    <source>
        <dbReference type="EMBL" id="CAH9078593.1"/>
    </source>
</evidence>
<evidence type="ECO:0000313" key="2">
    <source>
        <dbReference type="Proteomes" id="UP001152484"/>
    </source>
</evidence>
<sequence>MREVEIPEVAVSFQYKCNYHLCEGSSINIGEDEGQGSPIILGGEEEEEHSHRKCSVDNCELDHDIIFSLLNFETDKERMIILDPNISGSHDIVIGNLHSNQRFVDENKSVDTKINDSGDVQTVIHDHGLAGQTETQQKGETETSEVQKSSLGALFGMHSAEDESFPSADSPLHGPLTVSLNHDCSSLRSSAASAQSFVFPILTSDFYESPVKMEQSESRLRFLKKSRQWKKYWFGCWIF</sequence>
<dbReference type="PANTHER" id="PTHR33914">
    <property type="entry name" value="18S PRE-RIBOSOMAL ASSEMBLY PROTEIN GAR2-LIKE PROTEIN"/>
    <property type="match status" value="1"/>
</dbReference>
<dbReference type="InterPro" id="IPR040378">
    <property type="entry name" value="BASL"/>
</dbReference>
<reference evidence="1" key="1">
    <citation type="submission" date="2022-07" db="EMBL/GenBank/DDBJ databases">
        <authorList>
            <person name="Macas J."/>
            <person name="Novak P."/>
            <person name="Neumann P."/>
        </authorList>
    </citation>
    <scope>NUCLEOTIDE SEQUENCE</scope>
</reference>
<gene>
    <name evidence="1" type="ORF">CEURO_LOCUS6832</name>
</gene>